<dbReference type="PANTHER" id="PTHR43394:SF1">
    <property type="entry name" value="ATP-BINDING CASSETTE SUB-FAMILY B MEMBER 10, MITOCHONDRIAL"/>
    <property type="match status" value="1"/>
</dbReference>
<dbReference type="SUPFAM" id="SSF52540">
    <property type="entry name" value="P-loop containing nucleoside triphosphate hydrolases"/>
    <property type="match status" value="1"/>
</dbReference>
<evidence type="ECO:0000256" key="3">
    <source>
        <dbReference type="ARBA" id="ARBA00022475"/>
    </source>
</evidence>
<keyword evidence="4 9" id="KW-0812">Transmembrane</keyword>
<dbReference type="STRING" id="176090.SSIN_0541"/>
<dbReference type="PANTHER" id="PTHR43394">
    <property type="entry name" value="ATP-DEPENDENT PERMEASE MDL1, MITOCHONDRIAL"/>
    <property type="match status" value="1"/>
</dbReference>
<feature type="domain" description="ABC transmembrane type-1" evidence="11">
    <location>
        <begin position="28"/>
        <end position="311"/>
    </location>
</feature>
<evidence type="ECO:0000313" key="13">
    <source>
        <dbReference type="Proteomes" id="UP000030019"/>
    </source>
</evidence>
<feature type="transmembrane region" description="Helical" evidence="9">
    <location>
        <begin position="25"/>
        <end position="52"/>
    </location>
</feature>
<dbReference type="InterPro" id="IPR003593">
    <property type="entry name" value="AAA+_ATPase"/>
</dbReference>
<dbReference type="AlphaFoldDB" id="A0A0A0DL32"/>
<evidence type="ECO:0000313" key="12">
    <source>
        <dbReference type="EMBL" id="KGM37677.1"/>
    </source>
</evidence>
<evidence type="ECO:0000256" key="5">
    <source>
        <dbReference type="ARBA" id="ARBA00022741"/>
    </source>
</evidence>
<dbReference type="Pfam" id="PF00005">
    <property type="entry name" value="ABC_tran"/>
    <property type="match status" value="1"/>
</dbReference>
<dbReference type="GO" id="GO:0015421">
    <property type="term" value="F:ABC-type oligopeptide transporter activity"/>
    <property type="evidence" value="ECO:0007669"/>
    <property type="project" value="TreeGrafter"/>
</dbReference>
<dbReference type="InterPro" id="IPR003439">
    <property type="entry name" value="ABC_transporter-like_ATP-bd"/>
</dbReference>
<sequence length="594" mass="66301">MKEGFDMKKRSVFAWIWEFVSHHKLYFILSLTFAFASVLAGFLPYFLVGNMINQLLAGNRDWDFYLVQSIWVGIFWIAYWGFHGISTLLSHTATFKILAEMRYRLTEKLRLLPLGTVLDQSSGSYKNIIVERVDATETTLAHLIPEFTSGLFGPLLILVAMFVIDWRLALFSLLTLPIAVLAYIRMAANSEADYQNTIVKTKKLNDTAVEYINGIEVIKIFGKEKFSYDKFVKAAKEGADCFIEWMRKFNLEMAIVTAFLPSGLLFLLPAGTYFYLRGSVSAGNFILMIILSLSLLTPLILVASYMDELRKVGSIFGEVIAILEKENLERPIALVEKPQGCDLVMKDVSFGYSAEEEVLHGISFVIKEGSINALVGPSGSGKSTIAKLLASFWDVSSGQITYGGVDIRQLPLDYYSQQIAYVTQDNYLFDESIMDNIRMGNPAASDEEVMEITRKCGCYDFILQLEEGFQTRVGVGGSHLSGGERQRIAIARAMLKDAPIIILDEATAYTDPENEARIQSSLAKLIEGRTLIVIAHRLSTIKTAEQILVLNAGRLEAQGRHEELLETCPIYASMWQAHIAVKDGDQLEGGVAHA</sequence>
<dbReference type="InterPro" id="IPR039421">
    <property type="entry name" value="Type_1_exporter"/>
</dbReference>
<dbReference type="Pfam" id="PF00664">
    <property type="entry name" value="ABC_membrane"/>
    <property type="match status" value="1"/>
</dbReference>
<evidence type="ECO:0000256" key="2">
    <source>
        <dbReference type="ARBA" id="ARBA00022448"/>
    </source>
</evidence>
<evidence type="ECO:0000256" key="6">
    <source>
        <dbReference type="ARBA" id="ARBA00022840"/>
    </source>
</evidence>
<protein>
    <submittedName>
        <fullName evidence="12">Transport ATP-binding protein CydD</fullName>
    </submittedName>
</protein>
<dbReference type="PATRIC" id="fig|176090.4.peg.535"/>
<evidence type="ECO:0000256" key="8">
    <source>
        <dbReference type="ARBA" id="ARBA00023136"/>
    </source>
</evidence>
<keyword evidence="2" id="KW-0813">Transport</keyword>
<dbReference type="GO" id="GO:0016887">
    <property type="term" value="F:ATP hydrolysis activity"/>
    <property type="evidence" value="ECO:0007669"/>
    <property type="project" value="InterPro"/>
</dbReference>
<dbReference type="InterPro" id="IPR017871">
    <property type="entry name" value="ABC_transporter-like_CS"/>
</dbReference>
<keyword evidence="3" id="KW-1003">Cell membrane</keyword>
<evidence type="ECO:0000259" key="10">
    <source>
        <dbReference type="PROSITE" id="PS50893"/>
    </source>
</evidence>
<evidence type="ECO:0000256" key="7">
    <source>
        <dbReference type="ARBA" id="ARBA00022989"/>
    </source>
</evidence>
<feature type="transmembrane region" description="Helical" evidence="9">
    <location>
        <begin position="282"/>
        <end position="306"/>
    </location>
</feature>
<feature type="transmembrane region" description="Helical" evidence="9">
    <location>
        <begin position="253"/>
        <end position="276"/>
    </location>
</feature>
<feature type="transmembrane region" description="Helical" evidence="9">
    <location>
        <begin position="64"/>
        <end position="82"/>
    </location>
</feature>
<evidence type="ECO:0000259" key="11">
    <source>
        <dbReference type="PROSITE" id="PS50929"/>
    </source>
</evidence>
<keyword evidence="13" id="KW-1185">Reference proteome</keyword>
<dbReference type="PROSITE" id="PS50893">
    <property type="entry name" value="ABC_TRANSPORTER_2"/>
    <property type="match status" value="1"/>
</dbReference>
<keyword evidence="6 12" id="KW-0067">ATP-binding</keyword>
<dbReference type="GO" id="GO:0005524">
    <property type="term" value="F:ATP binding"/>
    <property type="evidence" value="ECO:0007669"/>
    <property type="project" value="UniProtKB-KW"/>
</dbReference>
<gene>
    <name evidence="12" type="ORF">SSIN_0541</name>
</gene>
<dbReference type="Proteomes" id="UP000030019">
    <property type="component" value="Unassembled WGS sequence"/>
</dbReference>
<evidence type="ECO:0000256" key="9">
    <source>
        <dbReference type="SAM" id="Phobius"/>
    </source>
</evidence>
<dbReference type="SMART" id="SM00382">
    <property type="entry name" value="AAA"/>
    <property type="match status" value="1"/>
</dbReference>
<keyword evidence="5" id="KW-0547">Nucleotide-binding</keyword>
<accession>A0A0A0DL32</accession>
<evidence type="ECO:0000256" key="1">
    <source>
        <dbReference type="ARBA" id="ARBA00004651"/>
    </source>
</evidence>
<proteinExistence type="predicted"/>
<dbReference type="SUPFAM" id="SSF90123">
    <property type="entry name" value="ABC transporter transmembrane region"/>
    <property type="match status" value="1"/>
</dbReference>
<dbReference type="PROSITE" id="PS00211">
    <property type="entry name" value="ABC_TRANSPORTER_1"/>
    <property type="match status" value="1"/>
</dbReference>
<keyword evidence="8 9" id="KW-0472">Membrane</keyword>
<name>A0A0A0DL32_9STRE</name>
<organism evidence="12 13">
    <name type="scientific">Streptococcus sinensis</name>
    <dbReference type="NCBI Taxonomy" id="176090"/>
    <lineage>
        <taxon>Bacteria</taxon>
        <taxon>Bacillati</taxon>
        <taxon>Bacillota</taxon>
        <taxon>Bacilli</taxon>
        <taxon>Lactobacillales</taxon>
        <taxon>Streptococcaceae</taxon>
        <taxon>Streptococcus</taxon>
    </lineage>
</organism>
<dbReference type="eggNOG" id="COG1132">
    <property type="taxonomic scope" value="Bacteria"/>
</dbReference>
<comment type="caution">
    <text evidence="12">The sequence shown here is derived from an EMBL/GenBank/DDBJ whole genome shotgun (WGS) entry which is preliminary data.</text>
</comment>
<dbReference type="Gene3D" id="1.20.1560.10">
    <property type="entry name" value="ABC transporter type 1, transmembrane domain"/>
    <property type="match status" value="1"/>
</dbReference>
<reference evidence="12 13" key="1">
    <citation type="submission" date="2014-06" db="EMBL/GenBank/DDBJ databases">
        <authorList>
            <person name="Teng J.L."/>
            <person name="Huang Y."/>
            <person name="Tse H."/>
            <person name="Lau S.K."/>
            <person name="Woo P.C."/>
        </authorList>
    </citation>
    <scope>NUCLEOTIDE SEQUENCE [LARGE SCALE GENOMIC DNA]</scope>
    <source>
        <strain evidence="12 13">HKU4</strain>
    </source>
</reference>
<dbReference type="FunFam" id="3.40.50.300:FF:000221">
    <property type="entry name" value="Multidrug ABC transporter ATP-binding protein"/>
    <property type="match status" value="1"/>
</dbReference>
<dbReference type="InterPro" id="IPR027417">
    <property type="entry name" value="P-loop_NTPase"/>
</dbReference>
<dbReference type="InterPro" id="IPR036640">
    <property type="entry name" value="ABC1_TM_sf"/>
</dbReference>
<dbReference type="PROSITE" id="PS50929">
    <property type="entry name" value="ABC_TM1F"/>
    <property type="match status" value="1"/>
</dbReference>
<feature type="transmembrane region" description="Helical" evidence="9">
    <location>
        <begin position="155"/>
        <end position="184"/>
    </location>
</feature>
<dbReference type="InterPro" id="IPR011527">
    <property type="entry name" value="ABC1_TM_dom"/>
</dbReference>
<comment type="subcellular location">
    <subcellularLocation>
        <location evidence="1">Cell membrane</location>
        <topology evidence="1">Multi-pass membrane protein</topology>
    </subcellularLocation>
</comment>
<keyword evidence="7 9" id="KW-1133">Transmembrane helix</keyword>
<evidence type="ECO:0000256" key="4">
    <source>
        <dbReference type="ARBA" id="ARBA00022692"/>
    </source>
</evidence>
<dbReference type="Gene3D" id="3.40.50.300">
    <property type="entry name" value="P-loop containing nucleotide triphosphate hydrolases"/>
    <property type="match status" value="1"/>
</dbReference>
<dbReference type="GO" id="GO:0005886">
    <property type="term" value="C:plasma membrane"/>
    <property type="evidence" value="ECO:0007669"/>
    <property type="project" value="UniProtKB-SubCell"/>
</dbReference>
<feature type="domain" description="ABC transporter" evidence="10">
    <location>
        <begin position="343"/>
        <end position="577"/>
    </location>
</feature>
<dbReference type="EMBL" id="JPEN01000039">
    <property type="protein sequence ID" value="KGM37677.1"/>
    <property type="molecule type" value="Genomic_DNA"/>
</dbReference>